<feature type="domain" description="Ricin B lectin" evidence="2">
    <location>
        <begin position="76"/>
        <end position="167"/>
    </location>
</feature>
<dbReference type="STRING" id="1935.B1H20_32840"/>
<evidence type="ECO:0000256" key="1">
    <source>
        <dbReference type="SAM" id="SignalP"/>
    </source>
</evidence>
<keyword evidence="1" id="KW-0732">Signal</keyword>
<dbReference type="SUPFAM" id="SSF50370">
    <property type="entry name" value="Ricin B-like lectins"/>
    <property type="match status" value="1"/>
</dbReference>
<dbReference type="RefSeq" id="WP_083193757.1">
    <property type="nucleotide sequence ID" value="NZ_CP020570.1"/>
</dbReference>
<dbReference type="PROSITE" id="PS50231">
    <property type="entry name" value="RICIN_B_LECTIN"/>
    <property type="match status" value="1"/>
</dbReference>
<dbReference type="AlphaFoldDB" id="A0A1V0UKP4"/>
<dbReference type="Proteomes" id="UP000192445">
    <property type="component" value="Chromosome"/>
</dbReference>
<evidence type="ECO:0000313" key="3">
    <source>
        <dbReference type="EMBL" id="ARF65676.1"/>
    </source>
</evidence>
<dbReference type="Gene3D" id="2.80.10.50">
    <property type="match status" value="1"/>
</dbReference>
<dbReference type="CDD" id="cd00161">
    <property type="entry name" value="beta-trefoil_Ricin-like"/>
    <property type="match status" value="1"/>
</dbReference>
<dbReference type="OrthoDB" id="4273937at2"/>
<name>A0A1V0UKP4_STRVN</name>
<feature type="signal peptide" evidence="1">
    <location>
        <begin position="1"/>
        <end position="27"/>
    </location>
</feature>
<protein>
    <recommendedName>
        <fullName evidence="2">Ricin B lectin domain-containing protein</fullName>
    </recommendedName>
</protein>
<accession>A0A1V0UKP4</accession>
<reference evidence="3 4" key="1">
    <citation type="submission" date="2017-03" db="EMBL/GenBank/DDBJ databases">
        <title>Complete Genome Sequence of a natural compounds producer, Streptomyces violaceus S21.</title>
        <authorList>
            <person name="Zhong C."/>
            <person name="Zhao Z."/>
            <person name="Fu J."/>
            <person name="Zong G."/>
            <person name="Qin R."/>
            <person name="Cao G."/>
        </authorList>
    </citation>
    <scope>NUCLEOTIDE SEQUENCE [LARGE SCALE GENOMIC DNA]</scope>
    <source>
        <strain evidence="3 4">S21</strain>
    </source>
</reference>
<gene>
    <name evidence="3" type="ORF">B1H20_32840</name>
</gene>
<feature type="chain" id="PRO_5013138237" description="Ricin B lectin domain-containing protein" evidence="1">
    <location>
        <begin position="28"/>
        <end position="173"/>
    </location>
</feature>
<sequence length="173" mass="18793">MARIVRAALALAAGLTALVGTTTTAHAADKTYVQLQTANGGFCMGAAPNNQTYLDLCHTDWIFPAVFESVRIGDSTFELRWESNGDCLEVADAGTAAGAGVRLGTCSGGKHTRWQVELVDPVRKLYQLRPTHIEGRCLDIPNSEVVQGKPVRQWTCNQTDAQLWRVKPIAWPA</sequence>
<evidence type="ECO:0000259" key="2">
    <source>
        <dbReference type="Pfam" id="PF00652"/>
    </source>
</evidence>
<proteinExistence type="predicted"/>
<dbReference type="InterPro" id="IPR000772">
    <property type="entry name" value="Ricin_B_lectin"/>
</dbReference>
<organism evidence="3 4">
    <name type="scientific">Streptomyces violaceoruber</name>
    <dbReference type="NCBI Taxonomy" id="1935"/>
    <lineage>
        <taxon>Bacteria</taxon>
        <taxon>Bacillati</taxon>
        <taxon>Actinomycetota</taxon>
        <taxon>Actinomycetes</taxon>
        <taxon>Kitasatosporales</taxon>
        <taxon>Streptomycetaceae</taxon>
        <taxon>Streptomyces</taxon>
        <taxon>Streptomyces violaceoruber group</taxon>
    </lineage>
</organism>
<dbReference type="InterPro" id="IPR035992">
    <property type="entry name" value="Ricin_B-like_lectins"/>
</dbReference>
<evidence type="ECO:0000313" key="4">
    <source>
        <dbReference type="Proteomes" id="UP000192445"/>
    </source>
</evidence>
<dbReference type="EMBL" id="CP020570">
    <property type="protein sequence ID" value="ARF65676.1"/>
    <property type="molecule type" value="Genomic_DNA"/>
</dbReference>
<dbReference type="KEGG" id="svu:B1H20_32840"/>
<dbReference type="Pfam" id="PF00652">
    <property type="entry name" value="Ricin_B_lectin"/>
    <property type="match status" value="1"/>
</dbReference>